<dbReference type="GO" id="GO:0030153">
    <property type="term" value="P:bacteriocin immunity"/>
    <property type="evidence" value="ECO:0007669"/>
    <property type="project" value="UniProtKB-KW"/>
</dbReference>
<dbReference type="RefSeq" id="WP_126361095.1">
    <property type="nucleotide sequence ID" value="NZ_LR134318.1"/>
</dbReference>
<dbReference type="EMBL" id="LR134318">
    <property type="protein sequence ID" value="VEF09733.1"/>
    <property type="molecule type" value="Genomic_DNA"/>
</dbReference>
<dbReference type="AlphaFoldDB" id="A0A3S4SYN1"/>
<protein>
    <submittedName>
        <fullName evidence="3">Colicin immunity protein/pyocin immunity protein</fullName>
    </submittedName>
</protein>
<name>A0A3S4SYN1_PSEFL</name>
<proteinExistence type="inferred from homology"/>
<evidence type="ECO:0000256" key="1">
    <source>
        <dbReference type="ARBA" id="ARBA00009346"/>
    </source>
</evidence>
<sequence length="91" mass="10760">MIFKEKFEDYSESEFLEFLRAPYEAREEMSADEYDAFVIRGVLHFEKLTQHPDQSDLIFYPKAGCESTPEDVLRVIKEWRALNNKPGLKPE</sequence>
<dbReference type="InterPro" id="IPR000290">
    <property type="entry name" value="Colicin_pyocin"/>
</dbReference>
<comment type="similarity">
    <text evidence="1">Belongs to the colicins ColE2/ColE8/ColE9 and pyocins S1/S2 family.</text>
</comment>
<dbReference type="PRINTS" id="PR01299">
    <property type="entry name" value="PYOCIN"/>
</dbReference>
<dbReference type="Gene3D" id="1.10.1200.20">
    <property type="entry name" value="Colicin E immunity protein"/>
    <property type="match status" value="1"/>
</dbReference>
<dbReference type="Pfam" id="PF01320">
    <property type="entry name" value="Colicin_Pyocin"/>
    <property type="match status" value="1"/>
</dbReference>
<dbReference type="CDD" id="cd16363">
    <property type="entry name" value="Col_Im_like"/>
    <property type="match status" value="1"/>
</dbReference>
<dbReference type="Proteomes" id="UP000281909">
    <property type="component" value="Chromosome"/>
</dbReference>
<keyword evidence="2" id="KW-0079">Bacteriocin immunity</keyword>
<dbReference type="SUPFAM" id="SSF47345">
    <property type="entry name" value="Colicin E immunity proteins"/>
    <property type="match status" value="1"/>
</dbReference>
<organism evidence="3 4">
    <name type="scientific">Pseudomonas fluorescens</name>
    <dbReference type="NCBI Taxonomy" id="294"/>
    <lineage>
        <taxon>Bacteria</taxon>
        <taxon>Pseudomonadati</taxon>
        <taxon>Pseudomonadota</taxon>
        <taxon>Gammaproteobacteria</taxon>
        <taxon>Pseudomonadales</taxon>
        <taxon>Pseudomonadaceae</taxon>
        <taxon>Pseudomonas</taxon>
    </lineage>
</organism>
<accession>A0A3S4SYN1</accession>
<evidence type="ECO:0000313" key="4">
    <source>
        <dbReference type="Proteomes" id="UP000281909"/>
    </source>
</evidence>
<evidence type="ECO:0000313" key="3">
    <source>
        <dbReference type="EMBL" id="VEF09733.1"/>
    </source>
</evidence>
<dbReference type="GO" id="GO:0015643">
    <property type="term" value="F:toxic substance binding"/>
    <property type="evidence" value="ECO:0007669"/>
    <property type="project" value="InterPro"/>
</dbReference>
<reference evidence="3 4" key="1">
    <citation type="submission" date="2018-12" db="EMBL/GenBank/DDBJ databases">
        <authorList>
            <consortium name="Pathogen Informatics"/>
        </authorList>
    </citation>
    <scope>NUCLEOTIDE SEQUENCE [LARGE SCALE GENOMIC DNA]</scope>
    <source>
        <strain evidence="3 4">NCTC9428</strain>
    </source>
</reference>
<dbReference type="InterPro" id="IPR035900">
    <property type="entry name" value="Colicin_E_sf"/>
</dbReference>
<evidence type="ECO:0000256" key="2">
    <source>
        <dbReference type="ARBA" id="ARBA00023025"/>
    </source>
</evidence>
<dbReference type="OrthoDB" id="6810874at2"/>
<gene>
    <name evidence="3" type="primary">imm_1</name>
    <name evidence="3" type="ORF">NCTC9428_01431</name>
</gene>